<sequence>MPPSPNESKPSKFTRGEKCLFAHLAVTLGVILLMTLAYLVHVWVKHTSDDANTCINLHGSNNRSRSGLSVSDYQSVGVMFLNGTPPTLICVTLLLAPRWSLAPAQCTSMRDDPDLSNYQLQWKIKYKIGGKHIHTDIKRTLTHSHFNRGDYQNNIGLFEHTAPIFKNRYFVAPKNIRVDDASLEKYKTKMAIVDWKLNFEQNGGVSDSIANKVRPILSARCAIDANPIVERLRAYEFCVTFEPNGPTADHGAIIAMNSKIVGFFSWGDLQGRGVPLIILNILHFREWFESITR</sequence>
<dbReference type="Gene3D" id="2.40.10.10">
    <property type="entry name" value="Trypsin-like serine proteases"/>
    <property type="match status" value="1"/>
</dbReference>
<proteinExistence type="predicted"/>
<evidence type="ECO:0000313" key="2">
    <source>
        <dbReference type="EMBL" id="KAJ8736947.1"/>
    </source>
</evidence>
<reference evidence="2" key="1">
    <citation type="submission" date="2023-03" db="EMBL/GenBank/DDBJ databases">
        <title>Chromosome-level genomes of two armyworms, Mythimna separata and Mythimna loreyi, provide insights into the biosynthesis and reception of sex pheromones.</title>
        <authorList>
            <person name="Zhao H."/>
        </authorList>
    </citation>
    <scope>NUCLEOTIDE SEQUENCE</scope>
    <source>
        <strain evidence="2">BeijingLab</strain>
        <tissue evidence="2">Pupa</tissue>
    </source>
</reference>
<keyword evidence="1" id="KW-0472">Membrane</keyword>
<evidence type="ECO:0008006" key="4">
    <source>
        <dbReference type="Google" id="ProtNLM"/>
    </source>
</evidence>
<keyword evidence="1" id="KW-1133">Transmembrane helix</keyword>
<organism evidence="2 3">
    <name type="scientific">Mythimna separata</name>
    <name type="common">Oriental armyworm</name>
    <name type="synonym">Pseudaletia separata</name>
    <dbReference type="NCBI Taxonomy" id="271217"/>
    <lineage>
        <taxon>Eukaryota</taxon>
        <taxon>Metazoa</taxon>
        <taxon>Ecdysozoa</taxon>
        <taxon>Arthropoda</taxon>
        <taxon>Hexapoda</taxon>
        <taxon>Insecta</taxon>
        <taxon>Pterygota</taxon>
        <taxon>Neoptera</taxon>
        <taxon>Endopterygota</taxon>
        <taxon>Lepidoptera</taxon>
        <taxon>Glossata</taxon>
        <taxon>Ditrysia</taxon>
        <taxon>Noctuoidea</taxon>
        <taxon>Noctuidae</taxon>
        <taxon>Noctuinae</taxon>
        <taxon>Hadenini</taxon>
        <taxon>Mythimna</taxon>
    </lineage>
</organism>
<comment type="caution">
    <text evidence="2">The sequence shown here is derived from an EMBL/GenBank/DDBJ whole genome shotgun (WGS) entry which is preliminary data.</text>
</comment>
<dbReference type="Proteomes" id="UP001231518">
    <property type="component" value="Chromosome 1"/>
</dbReference>
<evidence type="ECO:0000313" key="3">
    <source>
        <dbReference type="Proteomes" id="UP001231518"/>
    </source>
</evidence>
<keyword evidence="1" id="KW-0812">Transmembrane</keyword>
<dbReference type="EMBL" id="JARGEI010000001">
    <property type="protein sequence ID" value="KAJ8736947.1"/>
    <property type="molecule type" value="Genomic_DNA"/>
</dbReference>
<dbReference type="InterPro" id="IPR043504">
    <property type="entry name" value="Peptidase_S1_PA_chymotrypsin"/>
</dbReference>
<dbReference type="AlphaFoldDB" id="A0AAD8E1C1"/>
<dbReference type="InterPro" id="IPR009003">
    <property type="entry name" value="Peptidase_S1_PA"/>
</dbReference>
<keyword evidence="3" id="KW-1185">Reference proteome</keyword>
<gene>
    <name evidence="2" type="ORF">PYW07_000218</name>
</gene>
<accession>A0AAD8E1C1</accession>
<evidence type="ECO:0000256" key="1">
    <source>
        <dbReference type="SAM" id="Phobius"/>
    </source>
</evidence>
<feature type="transmembrane region" description="Helical" evidence="1">
    <location>
        <begin position="20"/>
        <end position="44"/>
    </location>
</feature>
<dbReference type="SUPFAM" id="SSF50494">
    <property type="entry name" value="Trypsin-like serine proteases"/>
    <property type="match status" value="1"/>
</dbReference>
<protein>
    <recommendedName>
        <fullName evidence="4">Peptidase S1 domain-containing protein</fullName>
    </recommendedName>
</protein>
<name>A0AAD8E1C1_MYTSE</name>